<name>A0A9P0VZR4_9ASCO</name>
<sequence>MSNKPYLDKDAILNASELVNSTLTSKGYITEKLLFNTINTKELHPESEQEDVVITEKVYNNDKNVINIIYSLIQSIERNSVQNKTFNKIVSQKDTQIESLRRQVEVLQNKLNTTESKISKFENNEKVQLEGKIHELNITNKNLTLDCNKLKNWGNDLRNHFQIRIKKKNIEIDQLKDKLIEKSLTRNINSSGGSINELNQTIIYNNNPTINNAVVYDNSIDLQQSVLSQHLNEPLKLEYESLMIDLSKLIDNLILENFKFSKFIQLITTYYSDLNLQISSFNRNKSEMQIPNPSSVIDLDSLKRDNIVNSISSRGGNGGANVSDLVNELESFEVISKPLLTNVYKNYHYLLDLVEHIKQSQVEDPKQISKLRNELEIVRKNWQDAITTLDDWKTYNNKGD</sequence>
<accession>A0A9P0VZR4</accession>
<protein>
    <recommendedName>
        <fullName evidence="6">Autophagy-related protein 25</fullName>
    </recommendedName>
</protein>
<dbReference type="InterPro" id="IPR021622">
    <property type="entry name" value="Afadin/alpha-actinin-bd"/>
</dbReference>
<comment type="caution">
    <text evidence="4">The sequence shown here is derived from an EMBL/GenBank/DDBJ whole genome shotgun (WGS) entry which is preliminary data.</text>
</comment>
<evidence type="ECO:0000256" key="1">
    <source>
        <dbReference type="ARBA" id="ARBA00009291"/>
    </source>
</evidence>
<dbReference type="Proteomes" id="UP000837801">
    <property type="component" value="Unassembled WGS sequence"/>
</dbReference>
<gene>
    <name evidence="4" type="ORF">CLIB1423_15S01002</name>
</gene>
<dbReference type="Pfam" id="PF11559">
    <property type="entry name" value="ADIP"/>
    <property type="match status" value="1"/>
</dbReference>
<dbReference type="OrthoDB" id="312015at2759"/>
<reference evidence="4" key="1">
    <citation type="submission" date="2022-03" db="EMBL/GenBank/DDBJ databases">
        <authorList>
            <person name="Legras J.-L."/>
            <person name="Devillers H."/>
            <person name="Grondin C."/>
        </authorList>
    </citation>
    <scope>NUCLEOTIDE SEQUENCE</scope>
    <source>
        <strain evidence="4">CLIB 1423</strain>
    </source>
</reference>
<feature type="coiled-coil region" evidence="3">
    <location>
        <begin position="90"/>
        <end position="178"/>
    </location>
</feature>
<evidence type="ECO:0000256" key="2">
    <source>
        <dbReference type="ARBA" id="ARBA00023054"/>
    </source>
</evidence>
<organism evidence="4 5">
    <name type="scientific">[Candida] railenensis</name>
    <dbReference type="NCBI Taxonomy" id="45579"/>
    <lineage>
        <taxon>Eukaryota</taxon>
        <taxon>Fungi</taxon>
        <taxon>Dikarya</taxon>
        <taxon>Ascomycota</taxon>
        <taxon>Saccharomycotina</taxon>
        <taxon>Pichiomycetes</taxon>
        <taxon>Debaryomycetaceae</taxon>
        <taxon>Kurtzmaniella</taxon>
    </lineage>
</organism>
<dbReference type="EMBL" id="CAKXYY010000015">
    <property type="protein sequence ID" value="CAH2354208.1"/>
    <property type="molecule type" value="Genomic_DNA"/>
</dbReference>
<evidence type="ECO:0008006" key="6">
    <source>
        <dbReference type="Google" id="ProtNLM"/>
    </source>
</evidence>
<proteinExistence type="inferred from homology"/>
<evidence type="ECO:0000256" key="3">
    <source>
        <dbReference type="SAM" id="Coils"/>
    </source>
</evidence>
<keyword evidence="2 3" id="KW-0175">Coiled coil</keyword>
<evidence type="ECO:0000313" key="5">
    <source>
        <dbReference type="Proteomes" id="UP000837801"/>
    </source>
</evidence>
<comment type="similarity">
    <text evidence="1">Belongs to the ADIP family.</text>
</comment>
<dbReference type="AlphaFoldDB" id="A0A9P0VZR4"/>
<evidence type="ECO:0000313" key="4">
    <source>
        <dbReference type="EMBL" id="CAH2354208.1"/>
    </source>
</evidence>
<keyword evidence="5" id="KW-1185">Reference proteome</keyword>